<keyword evidence="2" id="KW-1185">Reference proteome</keyword>
<gene>
    <name evidence="1" type="ORF">N783_11670</name>
</gene>
<evidence type="ECO:0008006" key="3">
    <source>
        <dbReference type="Google" id="ProtNLM"/>
    </source>
</evidence>
<protein>
    <recommendedName>
        <fullName evidence="3">IDEAL domain-containing protein</fullName>
    </recommendedName>
</protein>
<evidence type="ECO:0000313" key="2">
    <source>
        <dbReference type="Proteomes" id="UP000030403"/>
    </source>
</evidence>
<evidence type="ECO:0000313" key="1">
    <source>
        <dbReference type="EMBL" id="KGX86822.1"/>
    </source>
</evidence>
<comment type="caution">
    <text evidence="1">The sequence shown here is derived from an EMBL/GenBank/DDBJ whole genome shotgun (WGS) entry which is preliminary data.</text>
</comment>
<dbReference type="EMBL" id="AVPF01000028">
    <property type="protein sequence ID" value="KGX86822.1"/>
    <property type="molecule type" value="Genomic_DNA"/>
</dbReference>
<organism evidence="1 2">
    <name type="scientific">Pontibacillus marinus BH030004 = DSM 16465</name>
    <dbReference type="NCBI Taxonomy" id="1385511"/>
    <lineage>
        <taxon>Bacteria</taxon>
        <taxon>Bacillati</taxon>
        <taxon>Bacillota</taxon>
        <taxon>Bacilli</taxon>
        <taxon>Bacillales</taxon>
        <taxon>Bacillaceae</taxon>
        <taxon>Pontibacillus</taxon>
    </lineage>
</organism>
<dbReference type="AlphaFoldDB" id="A0A0A5HT63"/>
<dbReference type="eggNOG" id="ENOG502ZDJ1">
    <property type="taxonomic scope" value="Bacteria"/>
</dbReference>
<sequence>MQSSFVVKRSFQHGADCFCTGEQHTNIIQLQKGDRFELTNERKYVEHLGWYFQITINESYHVYILLSDLQKIYEHSLICSLLDLELEINYYEYKVDHALENKEKEIFDYYVQQLEKARSILYKRAAKQI</sequence>
<reference evidence="1 2" key="1">
    <citation type="submission" date="2013-08" db="EMBL/GenBank/DDBJ databases">
        <authorList>
            <person name="Huang J."/>
            <person name="Wang G."/>
        </authorList>
    </citation>
    <scope>NUCLEOTIDE SEQUENCE [LARGE SCALE GENOMIC DNA]</scope>
    <source>
        <strain evidence="1 2">BH030004</strain>
    </source>
</reference>
<proteinExistence type="predicted"/>
<dbReference type="Proteomes" id="UP000030403">
    <property type="component" value="Unassembled WGS sequence"/>
</dbReference>
<accession>A0A0A5HT63</accession>
<name>A0A0A5HT63_9BACI</name>
<dbReference type="OrthoDB" id="2867457at2"/>
<dbReference type="RefSeq" id="WP_027445870.1">
    <property type="nucleotide sequence ID" value="NZ_AULJ01000018.1"/>
</dbReference>